<evidence type="ECO:0000313" key="1">
    <source>
        <dbReference type="EMBL" id="OPJ55213.1"/>
    </source>
</evidence>
<accession>A0A1V4I5J1</accession>
<name>A0A1V4I5J1_9CLOT</name>
<dbReference type="STRING" id="1450648.CLORY_44510"/>
<organism evidence="1 2">
    <name type="scientific">Clostridium oryzae</name>
    <dbReference type="NCBI Taxonomy" id="1450648"/>
    <lineage>
        <taxon>Bacteria</taxon>
        <taxon>Bacillati</taxon>
        <taxon>Bacillota</taxon>
        <taxon>Clostridia</taxon>
        <taxon>Eubacteriales</taxon>
        <taxon>Clostridiaceae</taxon>
        <taxon>Clostridium</taxon>
    </lineage>
</organism>
<dbReference type="EMBL" id="MZGV01000116">
    <property type="protein sequence ID" value="OPJ55213.1"/>
    <property type="molecule type" value="Genomic_DNA"/>
</dbReference>
<reference evidence="1 2" key="1">
    <citation type="submission" date="2017-03" db="EMBL/GenBank/DDBJ databases">
        <title>Genome sequence of Clostridium oryzae DSM 28571.</title>
        <authorList>
            <person name="Poehlein A."/>
            <person name="Daniel R."/>
        </authorList>
    </citation>
    <scope>NUCLEOTIDE SEQUENCE [LARGE SCALE GENOMIC DNA]</scope>
    <source>
        <strain evidence="1 2">DSM 28571</strain>
    </source>
</reference>
<protein>
    <submittedName>
        <fullName evidence="1">Uncharacterized protein</fullName>
    </submittedName>
</protein>
<dbReference type="RefSeq" id="WP_169911727.1">
    <property type="nucleotide sequence ID" value="NZ_MZGV01000116.1"/>
</dbReference>
<evidence type="ECO:0000313" key="2">
    <source>
        <dbReference type="Proteomes" id="UP000190080"/>
    </source>
</evidence>
<gene>
    <name evidence="1" type="ORF">CLORY_44510</name>
</gene>
<dbReference type="Proteomes" id="UP000190080">
    <property type="component" value="Unassembled WGS sequence"/>
</dbReference>
<proteinExistence type="predicted"/>
<sequence length="56" mass="6278">MVEKIKDDNSVSYVLGNTKIDIIAPKITKEKDLTIKKELNNLVSGIAAEIYKEKSK</sequence>
<comment type="caution">
    <text evidence="1">The sequence shown here is derived from an EMBL/GenBank/DDBJ whole genome shotgun (WGS) entry which is preliminary data.</text>
</comment>
<keyword evidence="2" id="KW-1185">Reference proteome</keyword>
<dbReference type="AlphaFoldDB" id="A0A1V4I5J1"/>